<keyword evidence="1" id="KW-0597">Phosphoprotein</keyword>
<keyword evidence="6" id="KW-1185">Reference proteome</keyword>
<evidence type="ECO:0000256" key="4">
    <source>
        <dbReference type="SAM" id="MobiDB-lite"/>
    </source>
</evidence>
<feature type="compositionally biased region" description="Basic and acidic residues" evidence="4">
    <location>
        <begin position="364"/>
        <end position="375"/>
    </location>
</feature>
<dbReference type="GeneID" id="115830236"/>
<evidence type="ECO:0000256" key="1">
    <source>
        <dbReference type="ARBA" id="ARBA00022553"/>
    </source>
</evidence>
<gene>
    <name evidence="7" type="primary">smtnb</name>
</gene>
<dbReference type="Pfam" id="PF12510">
    <property type="entry name" value="Smoothelin"/>
    <property type="match status" value="2"/>
</dbReference>
<comment type="similarity">
    <text evidence="3">Belongs to the smoothelin family.</text>
</comment>
<dbReference type="Gene3D" id="1.10.418.10">
    <property type="entry name" value="Calponin-like domain"/>
    <property type="match status" value="1"/>
</dbReference>
<evidence type="ECO:0000256" key="2">
    <source>
        <dbReference type="ARBA" id="ARBA00023054"/>
    </source>
</evidence>
<dbReference type="AlphaFoldDB" id="A0A6J2X1J2"/>
<dbReference type="InterPro" id="IPR050540">
    <property type="entry name" value="F-actin_Monoox_Mical"/>
</dbReference>
<dbReference type="CDD" id="cd21259">
    <property type="entry name" value="CH_SMTNB"/>
    <property type="match status" value="1"/>
</dbReference>
<feature type="compositionally biased region" description="Low complexity" evidence="4">
    <location>
        <begin position="891"/>
        <end position="915"/>
    </location>
</feature>
<dbReference type="PANTHER" id="PTHR23167">
    <property type="entry name" value="CALPONIN HOMOLOGY DOMAIN-CONTAINING PROTEIN DDB_G0272472-RELATED"/>
    <property type="match status" value="1"/>
</dbReference>
<dbReference type="InterPro" id="IPR022189">
    <property type="entry name" value="SMTN"/>
</dbReference>
<sequence length="1104" mass="121388">MRGVNRVRVHPQFPSSTQDEITQAGQSMLLLSRDICLAKFTTCLSNISALLLHCVTCYRTRMNLLGLEGTVDMDERRLIRSAIRDLRRREIEVMEAALASKRFRATQQHRQDDKENQHRSDLAGSLDLLSGKIQNVHSIEELTGMLRASSEYEERKLIRAAIRRLRDQEIQGALEKIKGSGQQRELCQDPFNSLHSENNTLRSVPQLIPDQYCQKGTEVDRETHARRKRERGRERLTVSSGRTVIETQGVGERDQVNLNSKKTSRELHKHSSDSSMVLVLDPLVSEKVSCPLSVRHQIDSGPPDADVTPAYRERSNSKDSSQSLDSSQQMRSDSSCSEHSLSLVHRQRLDSSASEHSLSSPARMHLDSDASDRSRSSQSQPGPTADSGSSYMSQAPSCDWDQDQRPSRSPSSTDSEADISEQVQPKPLEESSAVEVTGDGLDGLVLSRKAQSSSSTGPGNGSNGPGTRPQTCVSEVKEAPGNKTPLSSLSNGKDADLINSKTVSEPFGRAGSVRDRVRKFTAPEPVCGALQRRGAQRSVRAGASSAISETERKPHVFSSHLSSRSESVPSQKGSNLSGGVAAQPQPVSSQSQTAVGGQKNGTEEVGPECGSSEETGTFRDKDISGTQDPQDNPQSNMKTFLTIEIKEGRTVATQSSSSSSSSASQPSTASVISMAPRIATSGGGQRAELTLGLRPTPFKITTSTVSTGPCFKMETEPLFVIEPSVQTASEAPAVPNGSSPVTLQVKHEEPKGKLTQDQLDAIEDEEILDKMLDDSKDFEERKMIRAAMRELRKKKRESRLGCTQEELDQREKERELRLQELRQQREERSQKTRAAGGGGGGEVVMKRIEKSADGSTVSHISQTNRFTQSDDGSKTSRCSVVESSYVQKSGQGTTQTKSYSYSSSSSSSTKKVGSVFDREDDSSRGAAERRQAERRKELMRAQTLPKTSATQARKAMIERLEKDSGGTAVANVNKVQRSTSFGVPNANSIKQMLLDWCRAKTRSYPNVDIQNFSSSWSDGMAFCALVHHFFPDAFDYNSLSPNNRRQNFEVAFSTAEKLADCPQLLDVEDMVRMREPDWKCVYTYLQEFYKGLVQKGLVKTKSSS</sequence>
<dbReference type="SUPFAM" id="SSF47576">
    <property type="entry name" value="Calponin-homology domain, CH-domain"/>
    <property type="match status" value="1"/>
</dbReference>
<protein>
    <submittedName>
        <fullName evidence="7">Smoothelin</fullName>
    </submittedName>
</protein>
<organism evidence="6 7">
    <name type="scientific">Chanos chanos</name>
    <name type="common">Milkfish</name>
    <name type="synonym">Mugil chanos</name>
    <dbReference type="NCBI Taxonomy" id="29144"/>
    <lineage>
        <taxon>Eukaryota</taxon>
        <taxon>Metazoa</taxon>
        <taxon>Chordata</taxon>
        <taxon>Craniata</taxon>
        <taxon>Vertebrata</taxon>
        <taxon>Euteleostomi</taxon>
        <taxon>Actinopterygii</taxon>
        <taxon>Neopterygii</taxon>
        <taxon>Teleostei</taxon>
        <taxon>Ostariophysi</taxon>
        <taxon>Gonorynchiformes</taxon>
        <taxon>Chanidae</taxon>
        <taxon>Chanos</taxon>
    </lineage>
</organism>
<feature type="compositionally biased region" description="Low complexity" evidence="4">
    <location>
        <begin position="580"/>
        <end position="595"/>
    </location>
</feature>
<feature type="compositionally biased region" description="Low complexity" evidence="4">
    <location>
        <begin position="652"/>
        <end position="670"/>
    </location>
</feature>
<dbReference type="OrthoDB" id="10017054at2759"/>
<feature type="region of interest" description="Disordered" evidence="4">
    <location>
        <begin position="217"/>
        <end position="252"/>
    </location>
</feature>
<feature type="compositionally biased region" description="Polar residues" evidence="4">
    <location>
        <begin position="237"/>
        <end position="246"/>
    </location>
</feature>
<feature type="compositionally biased region" description="Polar residues" evidence="4">
    <location>
        <begin position="624"/>
        <end position="636"/>
    </location>
</feature>
<dbReference type="SMART" id="SM00033">
    <property type="entry name" value="CH"/>
    <property type="match status" value="1"/>
</dbReference>
<dbReference type="InParanoid" id="A0A6J2X1J2"/>
<dbReference type="CTD" id="664685"/>
<evidence type="ECO:0000259" key="5">
    <source>
        <dbReference type="PROSITE" id="PS50021"/>
    </source>
</evidence>
<feature type="compositionally biased region" description="Basic and acidic residues" evidence="4">
    <location>
        <begin position="921"/>
        <end position="939"/>
    </location>
</feature>
<name>A0A6J2X1J2_CHACN</name>
<feature type="region of interest" description="Disordered" evidence="4">
    <location>
        <begin position="792"/>
        <end position="811"/>
    </location>
</feature>
<feature type="compositionally biased region" description="Polar residues" evidence="4">
    <location>
        <begin position="559"/>
        <end position="577"/>
    </location>
</feature>
<dbReference type="InterPro" id="IPR036872">
    <property type="entry name" value="CH_dom_sf"/>
</dbReference>
<accession>A0A6J2X1J2</accession>
<dbReference type="PROSITE" id="PS50021">
    <property type="entry name" value="CH"/>
    <property type="match status" value="1"/>
</dbReference>
<dbReference type="FunFam" id="1.10.418.10:FF:000009">
    <property type="entry name" value="smoothelin isoform X2"/>
    <property type="match status" value="1"/>
</dbReference>
<feature type="compositionally biased region" description="Low complexity" evidence="4">
    <location>
        <begin position="318"/>
        <end position="342"/>
    </location>
</feature>
<evidence type="ECO:0000256" key="3">
    <source>
        <dbReference type="ARBA" id="ARBA00061655"/>
    </source>
</evidence>
<keyword evidence="2" id="KW-0175">Coiled coil</keyword>
<reference evidence="7" key="1">
    <citation type="submission" date="2025-08" db="UniProtKB">
        <authorList>
            <consortium name="RefSeq"/>
        </authorList>
    </citation>
    <scope>IDENTIFICATION</scope>
</reference>
<dbReference type="Pfam" id="PF00307">
    <property type="entry name" value="CH"/>
    <property type="match status" value="1"/>
</dbReference>
<feature type="region of interest" description="Disordered" evidence="4">
    <location>
        <begin position="822"/>
        <end position="953"/>
    </location>
</feature>
<dbReference type="Proteomes" id="UP000504632">
    <property type="component" value="Chromosome 1"/>
</dbReference>
<feature type="domain" description="Calponin-homology (CH)" evidence="5">
    <location>
        <begin position="987"/>
        <end position="1093"/>
    </location>
</feature>
<feature type="compositionally biased region" description="Polar residues" evidence="4">
    <location>
        <begin position="853"/>
        <end position="890"/>
    </location>
</feature>
<evidence type="ECO:0000313" key="6">
    <source>
        <dbReference type="Proteomes" id="UP000504632"/>
    </source>
</evidence>
<dbReference type="InterPro" id="IPR001715">
    <property type="entry name" value="CH_dom"/>
</dbReference>
<feature type="region of interest" description="Disordered" evidence="4">
    <location>
        <begin position="649"/>
        <end position="670"/>
    </location>
</feature>
<evidence type="ECO:0000313" key="7">
    <source>
        <dbReference type="RefSeq" id="XP_030650211.1"/>
    </source>
</evidence>
<dbReference type="RefSeq" id="XP_030650211.1">
    <property type="nucleotide sequence ID" value="XM_030794351.1"/>
</dbReference>
<feature type="region of interest" description="Disordered" evidence="4">
    <location>
        <begin position="294"/>
        <end position="636"/>
    </location>
</feature>
<proteinExistence type="inferred from homology"/>
<feature type="compositionally biased region" description="Polar residues" evidence="4">
    <location>
        <begin position="386"/>
        <end position="396"/>
    </location>
</feature>
<dbReference type="PANTHER" id="PTHR23167:SF52">
    <property type="entry name" value="SMOOTHELIN"/>
    <property type="match status" value="1"/>
</dbReference>
<feature type="compositionally biased region" description="Low complexity" evidence="4">
    <location>
        <begin position="351"/>
        <end position="360"/>
    </location>
</feature>